<keyword evidence="1" id="KW-0472">Membrane</keyword>
<reference evidence="2" key="1">
    <citation type="submission" date="2022-08" db="EMBL/GenBank/DDBJ databases">
        <authorList>
            <person name="Zhang D."/>
        </authorList>
    </citation>
    <scope>NUCLEOTIDE SEQUENCE</scope>
    <source>
        <strain evidence="2">XJ19-11</strain>
    </source>
</reference>
<name>A0A9X2P571_9BACT</name>
<organism evidence="2 3">
    <name type="scientific">Aquiflexum gelatinilyticum</name>
    <dbReference type="NCBI Taxonomy" id="2961943"/>
    <lineage>
        <taxon>Bacteria</taxon>
        <taxon>Pseudomonadati</taxon>
        <taxon>Bacteroidota</taxon>
        <taxon>Cytophagia</taxon>
        <taxon>Cytophagales</taxon>
        <taxon>Cyclobacteriaceae</taxon>
        <taxon>Aquiflexum</taxon>
    </lineage>
</organism>
<evidence type="ECO:0000313" key="3">
    <source>
        <dbReference type="Proteomes" id="UP001142175"/>
    </source>
</evidence>
<evidence type="ECO:0000256" key="1">
    <source>
        <dbReference type="SAM" id="Phobius"/>
    </source>
</evidence>
<dbReference type="AlphaFoldDB" id="A0A9X2P571"/>
<proteinExistence type="predicted"/>
<accession>A0A9X2P571</accession>
<comment type="caution">
    <text evidence="2">The sequence shown here is derived from an EMBL/GenBank/DDBJ whole genome shotgun (WGS) entry which is preliminary data.</text>
</comment>
<protein>
    <submittedName>
        <fullName evidence="2">Uncharacterized protein</fullName>
    </submittedName>
</protein>
<dbReference type="EMBL" id="JANSUY010000013">
    <property type="protein sequence ID" value="MCR9016301.1"/>
    <property type="molecule type" value="Genomic_DNA"/>
</dbReference>
<keyword evidence="3" id="KW-1185">Reference proteome</keyword>
<keyword evidence="1" id="KW-1133">Transmembrane helix</keyword>
<keyword evidence="1" id="KW-0812">Transmembrane</keyword>
<gene>
    <name evidence="2" type="ORF">NU887_14745</name>
</gene>
<dbReference type="RefSeq" id="WP_258424149.1">
    <property type="nucleotide sequence ID" value="NZ_JANAEZ010000006.1"/>
</dbReference>
<sequence length="124" mass="13968">MKNELNKKAEELEQTLKVQLDMVKKESGDYIKIGGAVLAGGLVAFAAYRIFGRKKNNKTKRVLQTLEREGLLDEEIREKLTRKLEPGFLGRLSAVLLPIAVNYGREQFANKLNEPKIKPGEDAK</sequence>
<dbReference type="Proteomes" id="UP001142175">
    <property type="component" value="Unassembled WGS sequence"/>
</dbReference>
<feature type="transmembrane region" description="Helical" evidence="1">
    <location>
        <begin position="30"/>
        <end position="51"/>
    </location>
</feature>
<evidence type="ECO:0000313" key="2">
    <source>
        <dbReference type="EMBL" id="MCR9016301.1"/>
    </source>
</evidence>